<gene>
    <name evidence="6" type="primary">ruvA</name>
    <name evidence="8" type="ORF">FD22_GL001897</name>
</gene>
<dbReference type="InterPro" id="IPR012340">
    <property type="entry name" value="NA-bd_OB-fold"/>
</dbReference>
<feature type="domain" description="Helix-hairpin-helix DNA-binding motif class 1" evidence="7">
    <location>
        <begin position="107"/>
        <end position="126"/>
    </location>
</feature>
<dbReference type="GO" id="GO:0009379">
    <property type="term" value="C:Holliday junction helicase complex"/>
    <property type="evidence" value="ECO:0007669"/>
    <property type="project" value="InterPro"/>
</dbReference>
<dbReference type="Gene3D" id="1.10.150.20">
    <property type="entry name" value="5' to 3' exonuclease, C-terminal subdomain"/>
    <property type="match status" value="1"/>
</dbReference>
<dbReference type="InterPro" id="IPR013849">
    <property type="entry name" value="DNA_helicase_Holl-junc_RuvA_I"/>
</dbReference>
<dbReference type="InterPro" id="IPR000085">
    <property type="entry name" value="RuvA"/>
</dbReference>
<keyword evidence="5 6" id="KW-0234">DNA repair</keyword>
<evidence type="ECO:0000256" key="2">
    <source>
        <dbReference type="ARBA" id="ARBA00022763"/>
    </source>
</evidence>
<evidence type="ECO:0000256" key="1">
    <source>
        <dbReference type="ARBA" id="ARBA00022490"/>
    </source>
</evidence>
<dbReference type="InterPro" id="IPR011114">
    <property type="entry name" value="RuvA_C"/>
</dbReference>
<dbReference type="GO" id="GO:0005524">
    <property type="term" value="F:ATP binding"/>
    <property type="evidence" value="ECO:0007669"/>
    <property type="project" value="InterPro"/>
</dbReference>
<dbReference type="InterPro" id="IPR010994">
    <property type="entry name" value="RuvA_2-like"/>
</dbReference>
<keyword evidence="1 6" id="KW-0963">Cytoplasm</keyword>
<comment type="domain">
    <text evidence="6">Has three domains with a flexible linker between the domains II and III and assumes an 'L' shape. Domain III is highly mobile and contacts RuvB.</text>
</comment>
<dbReference type="GO" id="GO:0048476">
    <property type="term" value="C:Holliday junction resolvase complex"/>
    <property type="evidence" value="ECO:0007669"/>
    <property type="project" value="UniProtKB-UniRule"/>
</dbReference>
<dbReference type="GO" id="GO:0005737">
    <property type="term" value="C:cytoplasm"/>
    <property type="evidence" value="ECO:0007669"/>
    <property type="project" value="UniProtKB-SubCell"/>
</dbReference>
<evidence type="ECO:0000256" key="6">
    <source>
        <dbReference type="HAMAP-Rule" id="MF_00031"/>
    </source>
</evidence>
<dbReference type="EMBL" id="AZCN01000056">
    <property type="protein sequence ID" value="KRK15132.1"/>
    <property type="molecule type" value="Genomic_DNA"/>
</dbReference>
<dbReference type="PATRIC" id="fig|913848.6.peg.1938"/>
<name>A0A0R1EZM8_9LACO</name>
<dbReference type="Pfam" id="PF01330">
    <property type="entry name" value="RuvA_N"/>
    <property type="match status" value="1"/>
</dbReference>
<dbReference type="GO" id="GO:0006310">
    <property type="term" value="P:DNA recombination"/>
    <property type="evidence" value="ECO:0007669"/>
    <property type="project" value="UniProtKB-UniRule"/>
</dbReference>
<dbReference type="InterPro" id="IPR003583">
    <property type="entry name" value="Hlx-hairpin-Hlx_DNA-bd_motif"/>
</dbReference>
<keyword evidence="8" id="KW-0067">ATP-binding</keyword>
<evidence type="ECO:0000256" key="3">
    <source>
        <dbReference type="ARBA" id="ARBA00023125"/>
    </source>
</evidence>
<dbReference type="SUPFAM" id="SSF50249">
    <property type="entry name" value="Nucleic acid-binding proteins"/>
    <property type="match status" value="1"/>
</dbReference>
<dbReference type="GO" id="GO:0006281">
    <property type="term" value="P:DNA repair"/>
    <property type="evidence" value="ECO:0007669"/>
    <property type="project" value="UniProtKB-UniRule"/>
</dbReference>
<dbReference type="NCBIfam" id="TIGR00084">
    <property type="entry name" value="ruvA"/>
    <property type="match status" value="1"/>
</dbReference>
<dbReference type="HAMAP" id="MF_00031">
    <property type="entry name" value="DNA_HJ_migration_RuvA"/>
    <property type="match status" value="1"/>
</dbReference>
<keyword evidence="2 6" id="KW-0227">DNA damage</keyword>
<reference evidence="8 9" key="1">
    <citation type="journal article" date="2015" name="Genome Announc.">
        <title>Expanding the biotechnology potential of lactobacilli through comparative genomics of 213 strains and associated genera.</title>
        <authorList>
            <person name="Sun Z."/>
            <person name="Harris H.M."/>
            <person name="McCann A."/>
            <person name="Guo C."/>
            <person name="Argimon S."/>
            <person name="Zhang W."/>
            <person name="Yang X."/>
            <person name="Jeffery I.B."/>
            <person name="Cooney J.C."/>
            <person name="Kagawa T.F."/>
            <person name="Liu W."/>
            <person name="Song Y."/>
            <person name="Salvetti E."/>
            <person name="Wrobel A."/>
            <person name="Rasinkangas P."/>
            <person name="Parkhill J."/>
            <person name="Rea M.C."/>
            <person name="O'Sullivan O."/>
            <person name="Ritari J."/>
            <person name="Douillard F.P."/>
            <person name="Paul Ross R."/>
            <person name="Yang R."/>
            <person name="Briner A.E."/>
            <person name="Felis G.E."/>
            <person name="de Vos W.M."/>
            <person name="Barrangou R."/>
            <person name="Klaenhammer T.R."/>
            <person name="Caufield P.W."/>
            <person name="Cui Y."/>
            <person name="Zhang H."/>
            <person name="O'Toole P.W."/>
        </authorList>
    </citation>
    <scope>NUCLEOTIDE SEQUENCE [LARGE SCALE GENOMIC DNA]</scope>
    <source>
        <strain evidence="8 9">DSM 20001</strain>
    </source>
</reference>
<comment type="caution">
    <text evidence="8">The sequence shown here is derived from an EMBL/GenBank/DDBJ whole genome shotgun (WGS) entry which is preliminary data.</text>
</comment>
<dbReference type="Gene3D" id="2.40.50.140">
    <property type="entry name" value="Nucleic acid-binding proteins"/>
    <property type="match status" value="1"/>
</dbReference>
<keyword evidence="4 6" id="KW-0233">DNA recombination</keyword>
<comment type="caution">
    <text evidence="6">Lacks conserved residue(s) required for the propagation of feature annotation.</text>
</comment>
<dbReference type="SUPFAM" id="SSF47781">
    <property type="entry name" value="RuvA domain 2-like"/>
    <property type="match status" value="1"/>
</dbReference>
<evidence type="ECO:0000313" key="8">
    <source>
        <dbReference type="EMBL" id="KRK15132.1"/>
    </source>
</evidence>
<evidence type="ECO:0000256" key="5">
    <source>
        <dbReference type="ARBA" id="ARBA00023204"/>
    </source>
</evidence>
<dbReference type="CDD" id="cd14332">
    <property type="entry name" value="UBA_RuvA_C"/>
    <property type="match status" value="1"/>
</dbReference>
<feature type="domain" description="Helix-hairpin-helix DNA-binding motif class 1" evidence="7">
    <location>
        <begin position="72"/>
        <end position="91"/>
    </location>
</feature>
<evidence type="ECO:0000313" key="9">
    <source>
        <dbReference type="Proteomes" id="UP000051181"/>
    </source>
</evidence>
<feature type="region of interest" description="Domain III" evidence="6">
    <location>
        <begin position="152"/>
        <end position="203"/>
    </location>
</feature>
<dbReference type="SUPFAM" id="SSF46929">
    <property type="entry name" value="DNA helicase RuvA subunit, C-terminal domain"/>
    <property type="match status" value="1"/>
</dbReference>
<dbReference type="GeneID" id="65917559"/>
<comment type="function">
    <text evidence="6">The RuvA-RuvB-RuvC complex processes Holliday junction (HJ) DNA during genetic recombination and DNA repair, while the RuvA-RuvB complex plays an important role in the rescue of blocked DNA replication forks via replication fork reversal (RFR). RuvA specifically binds to HJ cruciform DNA, conferring on it an open structure. The RuvB hexamer acts as an ATP-dependent pump, pulling dsDNA into and through the RuvAB complex. HJ branch migration allows RuvC to scan DNA until it finds its consensus sequence, where it cleaves and resolves the cruciform DNA.</text>
</comment>
<dbReference type="Pfam" id="PF14520">
    <property type="entry name" value="HHH_5"/>
    <property type="match status" value="1"/>
</dbReference>
<dbReference type="SMART" id="SM00278">
    <property type="entry name" value="HhH1"/>
    <property type="match status" value="2"/>
</dbReference>
<dbReference type="Proteomes" id="UP000051181">
    <property type="component" value="Unassembled WGS sequence"/>
</dbReference>
<proteinExistence type="inferred from homology"/>
<comment type="subcellular location">
    <subcellularLocation>
        <location evidence="6">Cytoplasm</location>
    </subcellularLocation>
</comment>
<dbReference type="GO" id="GO:0000400">
    <property type="term" value="F:four-way junction DNA binding"/>
    <property type="evidence" value="ECO:0007669"/>
    <property type="project" value="UniProtKB-UniRule"/>
</dbReference>
<sequence length="203" mass="22395">MYEYLVGLVTYVSPFYIVLEVAGVGYKLQLANPFRLQVSPTEMQKVYVFQAIRDNDMTLFGFTSLAEKQLFEKLLKVSGIGPKSALAILANNDHAGLINAIQNDDIGYLTKFPGVGKKTAQQIALDLKGKLGDLATTDALVGQQQIELPADDGNDYLNESLAALQALGYKETEIKRIRPALKEFNADSTDAYLSEALRLLMKR</sequence>
<dbReference type="InterPro" id="IPR036267">
    <property type="entry name" value="RuvA_C_sf"/>
</dbReference>
<keyword evidence="8" id="KW-0347">Helicase</keyword>
<protein>
    <recommendedName>
        <fullName evidence="6">Holliday junction branch migration complex subunit RuvA</fullName>
    </recommendedName>
</protein>
<evidence type="ECO:0000256" key="4">
    <source>
        <dbReference type="ARBA" id="ARBA00023172"/>
    </source>
</evidence>
<keyword evidence="3 6" id="KW-0238">DNA-binding</keyword>
<comment type="subunit">
    <text evidence="6">Homotetramer. Forms an RuvA(8)-RuvB(12)-Holliday junction (HJ) complex. HJ DNA is sandwiched between 2 RuvA tetramers; dsDNA enters through RuvA and exits via RuvB. An RuvB hexamer assembles on each DNA strand where it exits the tetramer. Each RuvB hexamer is contacted by two RuvA subunits (via domain III) on 2 adjacent RuvB subunits; this complex drives branch migration. In the full resolvosome a probable DNA-RuvA(4)-RuvB(12)-RuvC(2) complex forms which resolves the HJ.</text>
</comment>
<dbReference type="eggNOG" id="COG0632">
    <property type="taxonomic scope" value="Bacteria"/>
</dbReference>
<dbReference type="GO" id="GO:0009378">
    <property type="term" value="F:four-way junction helicase activity"/>
    <property type="evidence" value="ECO:0007669"/>
    <property type="project" value="InterPro"/>
</dbReference>
<dbReference type="Pfam" id="PF07499">
    <property type="entry name" value="RuvA_C"/>
    <property type="match status" value="1"/>
</dbReference>
<dbReference type="RefSeq" id="WP_010010674.1">
    <property type="nucleotide sequence ID" value="NZ_AZCN01000056.1"/>
</dbReference>
<dbReference type="AlphaFoldDB" id="A0A0R1EZM8"/>
<organism evidence="8 9">
    <name type="scientific">Loigolactobacillus coryniformis subsp. coryniformis KCTC 3167 = DSM 20001</name>
    <dbReference type="NCBI Taxonomy" id="913848"/>
    <lineage>
        <taxon>Bacteria</taxon>
        <taxon>Bacillati</taxon>
        <taxon>Bacillota</taxon>
        <taxon>Bacilli</taxon>
        <taxon>Lactobacillales</taxon>
        <taxon>Lactobacillaceae</taxon>
        <taxon>Loigolactobacillus</taxon>
    </lineage>
</organism>
<comment type="similarity">
    <text evidence="6">Belongs to the RuvA family.</text>
</comment>
<accession>A0A0R1EZM8</accession>
<evidence type="ECO:0000259" key="7">
    <source>
        <dbReference type="SMART" id="SM00278"/>
    </source>
</evidence>
<keyword evidence="8" id="KW-0547">Nucleotide-binding</keyword>
<keyword evidence="8" id="KW-0378">Hydrolase</keyword>